<comment type="caution">
    <text evidence="2">The sequence shown here is derived from an EMBL/GenBank/DDBJ whole genome shotgun (WGS) entry which is preliminary data.</text>
</comment>
<dbReference type="EMBL" id="QYYA01000003">
    <property type="protein sequence ID" value="RJG17276.1"/>
    <property type="molecule type" value="Genomic_DNA"/>
</dbReference>
<feature type="domain" description="SUF system FeS cluster assembly SufBD core" evidence="1">
    <location>
        <begin position="148"/>
        <end position="372"/>
    </location>
</feature>
<keyword evidence="3" id="KW-1185">Reference proteome</keyword>
<name>A0A418XWS0_9GAMM</name>
<dbReference type="SUPFAM" id="SSF101960">
    <property type="entry name" value="Stabilizer of iron transporter SufD"/>
    <property type="match status" value="1"/>
</dbReference>
<dbReference type="NCBIfam" id="TIGR01981">
    <property type="entry name" value="sufD"/>
    <property type="match status" value="1"/>
</dbReference>
<dbReference type="InterPro" id="IPR037284">
    <property type="entry name" value="SUF_FeS_clus_asmbl_SufBD_sf"/>
</dbReference>
<dbReference type="GO" id="GO:0016226">
    <property type="term" value="P:iron-sulfur cluster assembly"/>
    <property type="evidence" value="ECO:0007669"/>
    <property type="project" value="InterPro"/>
</dbReference>
<dbReference type="Proteomes" id="UP000283734">
    <property type="component" value="Unassembled WGS sequence"/>
</dbReference>
<accession>A0A418XWS0</accession>
<dbReference type="RefSeq" id="WP_022986930.1">
    <property type="nucleotide sequence ID" value="NZ_CAXGPP010000063.1"/>
</dbReference>
<evidence type="ECO:0000259" key="1">
    <source>
        <dbReference type="Pfam" id="PF01458"/>
    </source>
</evidence>
<dbReference type="InterPro" id="IPR055346">
    <property type="entry name" value="Fe-S_cluster_assembly_SufBD"/>
</dbReference>
<dbReference type="OrthoDB" id="9768262at2"/>
<dbReference type="InterPro" id="IPR000825">
    <property type="entry name" value="SUF_FeS_clus_asmbl_SufBD_core"/>
</dbReference>
<dbReference type="InterPro" id="IPR011542">
    <property type="entry name" value="SUF_FeS_clus_asmbl_SufD"/>
</dbReference>
<protein>
    <submittedName>
        <fullName evidence="2">Fe-S cluster assembly protein SufD</fullName>
    </submittedName>
</protein>
<dbReference type="PANTHER" id="PTHR43575:SF1">
    <property type="entry name" value="PROTEIN ABCI7, CHLOROPLASTIC"/>
    <property type="match status" value="1"/>
</dbReference>
<gene>
    <name evidence="2" type="primary">sufD</name>
    <name evidence="2" type="ORF">D4A39_11120</name>
</gene>
<sequence>MTVSANELALELKTQALANARRNGSEGVVLDALEGASFPQRKSERWKYTSLQALADGHLNGVAAGDIAQPLPALSECVVSITNGALTGSTLPDGVSLHHESPEVNGLETPFALYNSAVARAVVLEVAANTRVAQPIHVQIQSASDAPAHCNPRVIVKLNTGAEATVIEHYHAEGQALTNAVTALITADNAKLTHYRLQGEHASTLHIGTLVIDQQGVSTVDSYQLMTGNRLRRNDVHALVNKSGAELNMKGIFVVRNKGHVDNQMCVEHAVPNCESDQNFKGLAGESGKAVFNGRIHIHPGASGTNAELSNKNLLLNAGAEINTKPELEIYNDDVKCAHGTTVGQLDAMQQFYLQSRGIAAAEAKRMLSLGFVNELLMALPHEKVAEWATPWLEAELTQASPAGADAA</sequence>
<reference evidence="2 3" key="1">
    <citation type="submission" date="2018-09" db="EMBL/GenBank/DDBJ databases">
        <title>Alcanivorax profundi sp. nov., isolated from 1000 m-depth seawater of the Mariana Trench.</title>
        <authorList>
            <person name="Liu J."/>
        </authorList>
    </citation>
    <scope>NUCLEOTIDE SEQUENCE [LARGE SCALE GENOMIC DNA]</scope>
    <source>
        <strain evidence="2 3">MTEO17</strain>
    </source>
</reference>
<dbReference type="AlphaFoldDB" id="A0A418XWS0"/>
<dbReference type="PANTHER" id="PTHR43575">
    <property type="entry name" value="PROTEIN ABCI7, CHLOROPLASTIC"/>
    <property type="match status" value="1"/>
</dbReference>
<organism evidence="2 3">
    <name type="scientific">Alcanivorax profundi</name>
    <dbReference type="NCBI Taxonomy" id="2338368"/>
    <lineage>
        <taxon>Bacteria</taxon>
        <taxon>Pseudomonadati</taxon>
        <taxon>Pseudomonadota</taxon>
        <taxon>Gammaproteobacteria</taxon>
        <taxon>Oceanospirillales</taxon>
        <taxon>Alcanivoracaceae</taxon>
        <taxon>Alcanivorax</taxon>
    </lineage>
</organism>
<proteinExistence type="predicted"/>
<dbReference type="Pfam" id="PF01458">
    <property type="entry name" value="SUFBD_core"/>
    <property type="match status" value="1"/>
</dbReference>
<evidence type="ECO:0000313" key="2">
    <source>
        <dbReference type="EMBL" id="RJG17276.1"/>
    </source>
</evidence>
<evidence type="ECO:0000313" key="3">
    <source>
        <dbReference type="Proteomes" id="UP000283734"/>
    </source>
</evidence>